<dbReference type="InterPro" id="IPR050547">
    <property type="entry name" value="DEAD_box_RNA_helicases"/>
</dbReference>
<organism evidence="8 9">
    <name type="scientific">Zea mays</name>
    <name type="common">Maize</name>
    <dbReference type="NCBI Taxonomy" id="4577"/>
    <lineage>
        <taxon>Eukaryota</taxon>
        <taxon>Viridiplantae</taxon>
        <taxon>Streptophyta</taxon>
        <taxon>Embryophyta</taxon>
        <taxon>Tracheophyta</taxon>
        <taxon>Spermatophyta</taxon>
        <taxon>Magnoliopsida</taxon>
        <taxon>Liliopsida</taxon>
        <taxon>Poales</taxon>
        <taxon>Poaceae</taxon>
        <taxon>PACMAD clade</taxon>
        <taxon>Panicoideae</taxon>
        <taxon>Andropogonodae</taxon>
        <taxon>Andropogoneae</taxon>
        <taxon>Tripsacinae</taxon>
        <taxon>Zea</taxon>
    </lineage>
</organism>
<reference evidence="9" key="1">
    <citation type="journal article" date="2009" name="Science">
        <title>The B73 maize genome: complexity, diversity, and dynamics.</title>
        <authorList>
            <person name="Schnable P.S."/>
            <person name="Ware D."/>
            <person name="Fulton R.S."/>
            <person name="Stein J.C."/>
            <person name="Wei F."/>
            <person name="Pasternak S."/>
            <person name="Liang C."/>
            <person name="Zhang J."/>
            <person name="Fulton L."/>
            <person name="Graves T.A."/>
            <person name="Minx P."/>
            <person name="Reily A.D."/>
            <person name="Courtney L."/>
            <person name="Kruchowski S.S."/>
            <person name="Tomlinson C."/>
            <person name="Strong C."/>
            <person name="Delehaunty K."/>
            <person name="Fronick C."/>
            <person name="Courtney B."/>
            <person name="Rock S.M."/>
            <person name="Belter E."/>
            <person name="Du F."/>
            <person name="Kim K."/>
            <person name="Abbott R.M."/>
            <person name="Cotton M."/>
            <person name="Levy A."/>
            <person name="Marchetto P."/>
            <person name="Ochoa K."/>
            <person name="Jackson S.M."/>
            <person name="Gillam B."/>
            <person name="Chen W."/>
            <person name="Yan L."/>
            <person name="Higginbotham J."/>
            <person name="Cardenas M."/>
            <person name="Waligorski J."/>
            <person name="Applebaum E."/>
            <person name="Phelps L."/>
            <person name="Falcone J."/>
            <person name="Kanchi K."/>
            <person name="Thane T."/>
            <person name="Scimone A."/>
            <person name="Thane N."/>
            <person name="Henke J."/>
            <person name="Wang T."/>
            <person name="Ruppert J."/>
            <person name="Shah N."/>
            <person name="Rotter K."/>
            <person name="Hodges J."/>
            <person name="Ingenthron E."/>
            <person name="Cordes M."/>
            <person name="Kohlberg S."/>
            <person name="Sgro J."/>
            <person name="Delgado B."/>
            <person name="Mead K."/>
            <person name="Chinwalla A."/>
            <person name="Leonard S."/>
            <person name="Crouse K."/>
            <person name="Collura K."/>
            <person name="Kudrna D."/>
            <person name="Currie J."/>
            <person name="He R."/>
            <person name="Angelova A."/>
            <person name="Rajasekar S."/>
            <person name="Mueller T."/>
            <person name="Lomeli R."/>
            <person name="Scara G."/>
            <person name="Ko A."/>
            <person name="Delaney K."/>
            <person name="Wissotski M."/>
            <person name="Lopez G."/>
            <person name="Campos D."/>
            <person name="Braidotti M."/>
            <person name="Ashley E."/>
            <person name="Golser W."/>
            <person name="Kim H."/>
            <person name="Lee S."/>
            <person name="Lin J."/>
            <person name="Dujmic Z."/>
            <person name="Kim W."/>
            <person name="Talag J."/>
            <person name="Zuccolo A."/>
            <person name="Fan C."/>
            <person name="Sebastian A."/>
            <person name="Kramer M."/>
            <person name="Spiegel L."/>
            <person name="Nascimento L."/>
            <person name="Zutavern T."/>
            <person name="Miller B."/>
            <person name="Ambroise C."/>
            <person name="Muller S."/>
            <person name="Spooner W."/>
            <person name="Narechania A."/>
            <person name="Ren L."/>
            <person name="Wei S."/>
            <person name="Kumari S."/>
            <person name="Faga B."/>
            <person name="Levy M.J."/>
            <person name="McMahan L."/>
            <person name="Van Buren P."/>
            <person name="Vaughn M.W."/>
            <person name="Ying K."/>
            <person name="Yeh C.-T."/>
            <person name="Emrich S.J."/>
            <person name="Jia Y."/>
            <person name="Kalyanaraman A."/>
            <person name="Hsia A.-P."/>
            <person name="Barbazuk W.B."/>
            <person name="Baucom R.S."/>
            <person name="Brutnell T.P."/>
            <person name="Carpita N.C."/>
            <person name="Chaparro C."/>
            <person name="Chia J.-M."/>
            <person name="Deragon J.-M."/>
            <person name="Estill J.C."/>
            <person name="Fu Y."/>
            <person name="Jeddeloh J.A."/>
            <person name="Han Y."/>
            <person name="Lee H."/>
            <person name="Li P."/>
            <person name="Lisch D.R."/>
            <person name="Liu S."/>
            <person name="Liu Z."/>
            <person name="Nagel D.H."/>
            <person name="McCann M.C."/>
            <person name="SanMiguel P."/>
            <person name="Myers A.M."/>
            <person name="Nettleton D."/>
            <person name="Nguyen J."/>
            <person name="Penning B.W."/>
            <person name="Ponnala L."/>
            <person name="Schneider K.L."/>
            <person name="Schwartz D.C."/>
            <person name="Sharma A."/>
            <person name="Soderlund C."/>
            <person name="Springer N.M."/>
            <person name="Sun Q."/>
            <person name="Wang H."/>
            <person name="Waterman M."/>
            <person name="Westerman R."/>
            <person name="Wolfgruber T.K."/>
            <person name="Yang L."/>
            <person name="Yu Y."/>
            <person name="Zhang L."/>
            <person name="Zhou S."/>
            <person name="Zhu Q."/>
            <person name="Bennetzen J.L."/>
            <person name="Dawe R.K."/>
            <person name="Jiang J."/>
            <person name="Jiang N."/>
            <person name="Presting G.G."/>
            <person name="Wessler S.R."/>
            <person name="Aluru S."/>
            <person name="Martienssen R.A."/>
            <person name="Clifton S.W."/>
            <person name="McCombie W.R."/>
            <person name="Wing R.A."/>
            <person name="Wilson R.K."/>
        </authorList>
    </citation>
    <scope>NUCLEOTIDE SEQUENCE [LARGE SCALE GENOMIC DNA]</scope>
    <source>
        <strain evidence="9">cv. B73</strain>
    </source>
</reference>
<dbReference type="GO" id="GO:0003676">
    <property type="term" value="F:nucleic acid binding"/>
    <property type="evidence" value="ECO:0007669"/>
    <property type="project" value="InterPro"/>
</dbReference>
<feature type="domain" description="Helicase ATP-binding" evidence="7">
    <location>
        <begin position="79"/>
        <end position="252"/>
    </location>
</feature>
<dbReference type="InterPro" id="IPR044742">
    <property type="entry name" value="DEAD/DEAH_RhlB"/>
</dbReference>
<dbReference type="PANTHER" id="PTHR47963:SF10">
    <property type="entry name" value="ATP-DEPENDENT RNA HELICASE DDX6_DHH1"/>
    <property type="match status" value="1"/>
</dbReference>
<dbReference type="SMART" id="SM00487">
    <property type="entry name" value="DEXDc"/>
    <property type="match status" value="1"/>
</dbReference>
<proteinExistence type="evidence at protein level"/>
<evidence type="ECO:0000256" key="6">
    <source>
        <dbReference type="ARBA" id="ARBA00047984"/>
    </source>
</evidence>
<accession>A0A804QWD9</accession>
<evidence type="ECO:0000256" key="2">
    <source>
        <dbReference type="ARBA" id="ARBA00022741"/>
    </source>
</evidence>
<keyword evidence="3" id="KW-0378">Hydrolase</keyword>
<dbReference type="OrthoDB" id="10256233at2759"/>
<reference evidence="8" key="2">
    <citation type="submission" date="2019-07" db="EMBL/GenBank/DDBJ databases">
        <authorList>
            <person name="Seetharam A."/>
            <person name="Woodhouse M."/>
            <person name="Cannon E."/>
        </authorList>
    </citation>
    <scope>NUCLEOTIDE SEQUENCE [LARGE SCALE GENOMIC DNA]</scope>
    <source>
        <strain evidence="8">cv. B73</strain>
    </source>
</reference>
<dbReference type="EnsemblPlants" id="Zm00001eb362300_T001">
    <property type="protein sequence ID" value="Zm00001eb362300_P001"/>
    <property type="gene ID" value="Zm00001eb362300"/>
</dbReference>
<protein>
    <recommendedName>
        <fullName evidence="1">RNA helicase</fullName>
        <ecNumber evidence="1">3.6.4.13</ecNumber>
    </recommendedName>
</protein>
<dbReference type="SUPFAM" id="SSF52540">
    <property type="entry name" value="P-loop containing nucleoside triphosphate hydrolases"/>
    <property type="match status" value="1"/>
</dbReference>
<dbReference type="InterPro" id="IPR011545">
    <property type="entry name" value="DEAD/DEAH_box_helicase_dom"/>
</dbReference>
<keyword evidence="9" id="KW-1185">Reference proteome</keyword>
<dbReference type="EC" id="3.6.4.13" evidence="1"/>
<evidence type="ECO:0000259" key="7">
    <source>
        <dbReference type="PROSITE" id="PS51192"/>
    </source>
</evidence>
<dbReference type="Pfam" id="PF00270">
    <property type="entry name" value="DEAD"/>
    <property type="match status" value="1"/>
</dbReference>
<keyword evidence="5" id="KW-0067">ATP-binding</keyword>
<name>A0A804QWD9_MAIZE</name>
<keyword evidence="4" id="KW-0347">Helicase</keyword>
<dbReference type="GO" id="GO:0016787">
    <property type="term" value="F:hydrolase activity"/>
    <property type="evidence" value="ECO:0007669"/>
    <property type="project" value="UniProtKB-KW"/>
</dbReference>
<dbReference type="Proteomes" id="UP000007305">
    <property type="component" value="Chromosome 8"/>
</dbReference>
<dbReference type="InterPro" id="IPR014001">
    <property type="entry name" value="Helicase_ATP-bd"/>
</dbReference>
<evidence type="ECO:0000256" key="1">
    <source>
        <dbReference type="ARBA" id="ARBA00012552"/>
    </source>
</evidence>
<dbReference type="GO" id="GO:0003724">
    <property type="term" value="F:RNA helicase activity"/>
    <property type="evidence" value="ECO:0007669"/>
    <property type="project" value="UniProtKB-EC"/>
</dbReference>
<sequence length="405" mass="44485">MAVAAAFLSSSLLPTTPGSHLTPFTLRSRLRLFTRRAVVVNAAAATLREVCSGRVPDHVLQRAEEIGYVVPTEMQEQSLPLLLSGQDCILHAQTGSGKTLAYLLSIFSTIDFSRSSVQALVVVPTRELGMQVTKVARLLAAKACTVMALLDGGTLKRQKSWVKAEPPAIIVATVASLCQMVERRAFSLQSMRVLVIDEVDFIFGSSKQVSSLRKILTSYSAASSRQTIFASASIPQHNRFLHDCVQHKWTKGDVVHVHVHPVQPMPSHLCHKYVICTKKERMHVLLSLLERDAPKSAIIFVAGQSERSKKAGNPPSTMVVSDFLRNEYKGSLDVMLLEEDMNFNARAASFSVRLSSSEDSSSLSESPPQHTQHLHFSVLLSMRIPAGSEGKRIPAGLNRHSEQRV</sequence>
<dbReference type="PROSITE" id="PS51192">
    <property type="entry name" value="HELICASE_ATP_BIND_1"/>
    <property type="match status" value="1"/>
</dbReference>
<evidence type="ECO:0000313" key="8">
    <source>
        <dbReference type="EnsemblPlants" id="Zm00001eb362300_P001"/>
    </source>
</evidence>
<gene>
    <name evidence="8" type="primary">LOC100281356</name>
</gene>
<evidence type="ECO:0000256" key="5">
    <source>
        <dbReference type="ARBA" id="ARBA00022840"/>
    </source>
</evidence>
<evidence type="ECO:0000256" key="4">
    <source>
        <dbReference type="ARBA" id="ARBA00022806"/>
    </source>
</evidence>
<dbReference type="PANTHER" id="PTHR47963">
    <property type="entry name" value="DEAD-BOX ATP-DEPENDENT RNA HELICASE 47, MITOCHONDRIAL"/>
    <property type="match status" value="1"/>
</dbReference>
<evidence type="ECO:0000313" key="9">
    <source>
        <dbReference type="Proteomes" id="UP000007305"/>
    </source>
</evidence>
<dbReference type="Gene3D" id="3.40.50.300">
    <property type="entry name" value="P-loop containing nucleotide triphosphate hydrolases"/>
    <property type="match status" value="1"/>
</dbReference>
<dbReference type="InterPro" id="IPR027417">
    <property type="entry name" value="P-loop_NTPase"/>
</dbReference>
<keyword evidence="10" id="KW-1267">Proteomics identification</keyword>
<comment type="catalytic activity">
    <reaction evidence="6">
        <text>ATP + H2O = ADP + phosphate + H(+)</text>
        <dbReference type="Rhea" id="RHEA:13065"/>
        <dbReference type="ChEBI" id="CHEBI:15377"/>
        <dbReference type="ChEBI" id="CHEBI:15378"/>
        <dbReference type="ChEBI" id="CHEBI:30616"/>
        <dbReference type="ChEBI" id="CHEBI:43474"/>
        <dbReference type="ChEBI" id="CHEBI:456216"/>
        <dbReference type="EC" id="3.6.4.13"/>
    </reaction>
</comment>
<dbReference type="CDD" id="cd00268">
    <property type="entry name" value="DEADc"/>
    <property type="match status" value="1"/>
</dbReference>
<keyword evidence="2" id="KW-0547">Nucleotide-binding</keyword>
<evidence type="ECO:0000256" key="3">
    <source>
        <dbReference type="ARBA" id="ARBA00022801"/>
    </source>
</evidence>
<dbReference type="GO" id="GO:0005524">
    <property type="term" value="F:ATP binding"/>
    <property type="evidence" value="ECO:0007669"/>
    <property type="project" value="UniProtKB-KW"/>
</dbReference>
<dbReference type="Gramene" id="Zm00001eb362300_T001">
    <property type="protein sequence ID" value="Zm00001eb362300_P001"/>
    <property type="gene ID" value="Zm00001eb362300"/>
</dbReference>
<dbReference type="AlphaFoldDB" id="A0A804QWD9"/>
<evidence type="ECO:0007829" key="10">
    <source>
        <dbReference type="PeptideAtlas" id="A0A804QWD9"/>
    </source>
</evidence>
<reference evidence="8" key="3">
    <citation type="submission" date="2021-05" db="UniProtKB">
        <authorList>
            <consortium name="EnsemblPlants"/>
        </authorList>
    </citation>
    <scope>IDENTIFICATION</scope>
    <source>
        <strain evidence="8">cv. B73</strain>
    </source>
</reference>